<dbReference type="InterPro" id="IPR049453">
    <property type="entry name" value="Memb_transporter_dom"/>
</dbReference>
<dbReference type="Proteomes" id="UP000253507">
    <property type="component" value="Unassembled WGS sequence"/>
</dbReference>
<gene>
    <name evidence="7" type="ORF">DQ392_32845</name>
</gene>
<reference evidence="7 8" key="1">
    <citation type="submission" date="2018-06" db="EMBL/GenBank/DDBJ databases">
        <title>Streptomyces reniochalinae sp. nov. and Streptomyces diacarnus sp. nov. from marine sponges.</title>
        <authorList>
            <person name="Li L."/>
        </authorList>
    </citation>
    <scope>NUCLEOTIDE SEQUENCE [LARGE SCALE GENOMIC DNA]</scope>
    <source>
        <strain evidence="7 8">LHW50302</strain>
    </source>
</reference>
<feature type="transmembrane region" description="Helical" evidence="5">
    <location>
        <begin position="103"/>
        <end position="121"/>
    </location>
</feature>
<dbReference type="OrthoDB" id="5198202at2"/>
<feature type="transmembrane region" description="Helical" evidence="5">
    <location>
        <begin position="79"/>
        <end position="97"/>
    </location>
</feature>
<keyword evidence="2 5" id="KW-0812">Transmembrane</keyword>
<dbReference type="EMBL" id="QOIM01000057">
    <property type="protein sequence ID" value="RCG13288.1"/>
    <property type="molecule type" value="Genomic_DNA"/>
</dbReference>
<comment type="subcellular location">
    <subcellularLocation>
        <location evidence="1">Membrane</location>
        <topology evidence="1">Multi-pass membrane protein</topology>
    </subcellularLocation>
</comment>
<dbReference type="GO" id="GO:0016020">
    <property type="term" value="C:membrane"/>
    <property type="evidence" value="ECO:0007669"/>
    <property type="project" value="UniProtKB-SubCell"/>
</dbReference>
<keyword evidence="4 5" id="KW-0472">Membrane</keyword>
<keyword evidence="3 5" id="KW-1133">Transmembrane helix</keyword>
<dbReference type="AlphaFoldDB" id="A0A367E5G0"/>
<evidence type="ECO:0000259" key="6">
    <source>
        <dbReference type="Pfam" id="PF13515"/>
    </source>
</evidence>
<evidence type="ECO:0000256" key="2">
    <source>
        <dbReference type="ARBA" id="ARBA00022692"/>
    </source>
</evidence>
<evidence type="ECO:0000256" key="1">
    <source>
        <dbReference type="ARBA" id="ARBA00004141"/>
    </source>
</evidence>
<evidence type="ECO:0000256" key="4">
    <source>
        <dbReference type="ARBA" id="ARBA00023136"/>
    </source>
</evidence>
<feature type="domain" description="Integral membrane bound transporter" evidence="6">
    <location>
        <begin position="44"/>
        <end position="164"/>
    </location>
</feature>
<proteinExistence type="predicted"/>
<sequence>MTVRAGALLGTTARAAGTAFTGAWRRVGEGLWPVLQQTGAATLSWWIARHVVDHHQPIFAPITTLVALNAARGERGSNAVRFVLGVIAGVLVAQLAINVLGHGYVTLAAATLVSMLIALAVGGERVTLAQAAVSAILAIAVGGPQNGPARATDALLGGGVALVFSQVLFPSEPIALLRRAETAALKGLADALRLTARALANERGGFNDWTWGHVRDAYTELAALSDIRYRTGTAAHRSPPWWGQGKLIVRESAHAAWLDLLGNSCLTLTRTSRSLALDDRQVLTPFVSELAGTLERLAAAPGDRDVRQREAERAIALAGRVPSPGVAGHAEFAVACTTVRMVARDLLLFTGIGEDTADRVVREGKGCVRVSAPPVMRRTPFRAWWRHGR</sequence>
<dbReference type="RefSeq" id="WP_114019357.1">
    <property type="nucleotide sequence ID" value="NZ_QOIM01000057.1"/>
</dbReference>
<evidence type="ECO:0000256" key="5">
    <source>
        <dbReference type="SAM" id="Phobius"/>
    </source>
</evidence>
<protein>
    <submittedName>
        <fullName evidence="7">Aromatic acid exporter family protein</fullName>
    </submittedName>
</protein>
<comment type="caution">
    <text evidence="7">The sequence shown here is derived from an EMBL/GenBank/DDBJ whole genome shotgun (WGS) entry which is preliminary data.</text>
</comment>
<evidence type="ECO:0000313" key="7">
    <source>
        <dbReference type="EMBL" id="RCG13288.1"/>
    </source>
</evidence>
<dbReference type="Pfam" id="PF13515">
    <property type="entry name" value="FUSC_2"/>
    <property type="match status" value="1"/>
</dbReference>
<keyword evidence="8" id="KW-1185">Reference proteome</keyword>
<organism evidence="7 8">
    <name type="scientific">Streptomyces reniochalinae</name>
    <dbReference type="NCBI Taxonomy" id="2250578"/>
    <lineage>
        <taxon>Bacteria</taxon>
        <taxon>Bacillati</taxon>
        <taxon>Actinomycetota</taxon>
        <taxon>Actinomycetes</taxon>
        <taxon>Kitasatosporales</taxon>
        <taxon>Streptomycetaceae</taxon>
        <taxon>Streptomyces</taxon>
    </lineage>
</organism>
<name>A0A367E5G0_9ACTN</name>
<evidence type="ECO:0000256" key="3">
    <source>
        <dbReference type="ARBA" id="ARBA00022989"/>
    </source>
</evidence>
<evidence type="ECO:0000313" key="8">
    <source>
        <dbReference type="Proteomes" id="UP000253507"/>
    </source>
</evidence>
<accession>A0A367E5G0</accession>